<protein>
    <submittedName>
        <fullName evidence="2">Uncharacterized protein</fullName>
    </submittedName>
</protein>
<dbReference type="Proteomes" id="UP000887116">
    <property type="component" value="Unassembled WGS sequence"/>
</dbReference>
<evidence type="ECO:0000313" key="3">
    <source>
        <dbReference type="Proteomes" id="UP000887116"/>
    </source>
</evidence>
<evidence type="ECO:0000256" key="1">
    <source>
        <dbReference type="SAM" id="Phobius"/>
    </source>
</evidence>
<evidence type="ECO:0000313" key="2">
    <source>
        <dbReference type="EMBL" id="GFR03993.1"/>
    </source>
</evidence>
<dbReference type="EMBL" id="BMAO01025627">
    <property type="protein sequence ID" value="GFR03993.1"/>
    <property type="molecule type" value="Genomic_DNA"/>
</dbReference>
<dbReference type="OrthoDB" id="6538044at2759"/>
<accession>A0A8X6GHI0</accession>
<name>A0A8X6GHI0_TRICU</name>
<keyword evidence="1" id="KW-0812">Transmembrane</keyword>
<organism evidence="2 3">
    <name type="scientific">Trichonephila clavata</name>
    <name type="common">Joro spider</name>
    <name type="synonym">Nephila clavata</name>
    <dbReference type="NCBI Taxonomy" id="2740835"/>
    <lineage>
        <taxon>Eukaryota</taxon>
        <taxon>Metazoa</taxon>
        <taxon>Ecdysozoa</taxon>
        <taxon>Arthropoda</taxon>
        <taxon>Chelicerata</taxon>
        <taxon>Arachnida</taxon>
        <taxon>Araneae</taxon>
        <taxon>Araneomorphae</taxon>
        <taxon>Entelegynae</taxon>
        <taxon>Araneoidea</taxon>
        <taxon>Nephilidae</taxon>
        <taxon>Trichonephila</taxon>
    </lineage>
</organism>
<comment type="caution">
    <text evidence="2">The sequence shown here is derived from an EMBL/GenBank/DDBJ whole genome shotgun (WGS) entry which is preliminary data.</text>
</comment>
<reference evidence="2" key="1">
    <citation type="submission" date="2020-07" db="EMBL/GenBank/DDBJ databases">
        <title>Multicomponent nature underlies the extraordinary mechanical properties of spider dragline silk.</title>
        <authorList>
            <person name="Kono N."/>
            <person name="Nakamura H."/>
            <person name="Mori M."/>
            <person name="Yoshida Y."/>
            <person name="Ohtoshi R."/>
            <person name="Malay A.D."/>
            <person name="Moran D.A.P."/>
            <person name="Tomita M."/>
            <person name="Numata K."/>
            <person name="Arakawa K."/>
        </authorList>
    </citation>
    <scope>NUCLEOTIDE SEQUENCE</scope>
</reference>
<feature type="transmembrane region" description="Helical" evidence="1">
    <location>
        <begin position="12"/>
        <end position="38"/>
    </location>
</feature>
<gene>
    <name evidence="2" type="ORF">TNCT_294541</name>
</gene>
<keyword evidence="1" id="KW-1133">Transmembrane helix</keyword>
<dbReference type="Gene3D" id="1.10.287.770">
    <property type="entry name" value="YojJ-like"/>
    <property type="match status" value="1"/>
</dbReference>
<keyword evidence="1" id="KW-0472">Membrane</keyword>
<proteinExistence type="predicted"/>
<feature type="non-terminal residue" evidence="2">
    <location>
        <position position="1"/>
    </location>
</feature>
<keyword evidence="3" id="KW-1185">Reference proteome</keyword>
<sequence>IIEVMGNIGGFLGMWMGVSMVAVMNLFEIIVTIFYYCIKKKRSKRKTTVISIA</sequence>
<dbReference type="AlphaFoldDB" id="A0A8X6GHI0"/>